<reference evidence="1 2" key="1">
    <citation type="submission" date="2015-12" db="EMBL/GenBank/DDBJ databases">
        <title>Genome sequence of Mucilaginibacter gotjawali.</title>
        <authorList>
            <person name="Lee J.S."/>
            <person name="Lee K.C."/>
            <person name="Kim K.K."/>
            <person name="Lee B.W."/>
        </authorList>
    </citation>
    <scope>NUCLEOTIDE SEQUENCE [LARGE SCALE GENOMIC DNA]</scope>
    <source>
        <strain evidence="1 2">SA3-7</strain>
    </source>
</reference>
<name>A0A125T255_9SPHI</name>
<dbReference type="EMBL" id="AP017313">
    <property type="protein sequence ID" value="BAU52438.1"/>
    <property type="molecule type" value="Genomic_DNA"/>
</dbReference>
<accession>A0A125T255</accession>
<dbReference type="AlphaFoldDB" id="A0A125T255"/>
<gene>
    <name evidence="1" type="ORF">MgSA37_00599</name>
</gene>
<dbReference type="RefSeq" id="WP_096349765.1">
    <property type="nucleotide sequence ID" value="NZ_AP017313.1"/>
</dbReference>
<protein>
    <submittedName>
        <fullName evidence="1">Uncharacterized protein</fullName>
    </submittedName>
</protein>
<dbReference type="Proteomes" id="UP000218263">
    <property type="component" value="Chromosome"/>
</dbReference>
<dbReference type="OrthoDB" id="9855498at2"/>
<keyword evidence="2" id="KW-1185">Reference proteome</keyword>
<proteinExistence type="predicted"/>
<evidence type="ECO:0000313" key="2">
    <source>
        <dbReference type="Proteomes" id="UP000218263"/>
    </source>
</evidence>
<sequence>MKKIITTLILSGVFITAFAQKTFKPIHYTMIISGANKNAASGDIKVNMKDSTIIIGEGPAKKFKIEMMAPEQNALSDDKSLTTWLSFLCNGSDSKSYTIMIARQQQPNGTKIMNVQVNCDGADPVVYDCDYLQELYTD</sequence>
<organism evidence="1 2">
    <name type="scientific">Mucilaginibacter gotjawali</name>
    <dbReference type="NCBI Taxonomy" id="1550579"/>
    <lineage>
        <taxon>Bacteria</taxon>
        <taxon>Pseudomonadati</taxon>
        <taxon>Bacteroidota</taxon>
        <taxon>Sphingobacteriia</taxon>
        <taxon>Sphingobacteriales</taxon>
        <taxon>Sphingobacteriaceae</taxon>
        <taxon>Mucilaginibacter</taxon>
    </lineage>
</organism>
<dbReference type="KEGG" id="mgot:MgSA37_00599"/>
<evidence type="ECO:0000313" key="1">
    <source>
        <dbReference type="EMBL" id="BAU52438.1"/>
    </source>
</evidence>